<protein>
    <recommendedName>
        <fullName evidence="3">YugN-like family protein</fullName>
    </recommendedName>
</protein>
<name>A0A7W1X805_9BACL</name>
<organism evidence="1 2">
    <name type="scientific">Thermoactinomyces daqus</name>
    <dbReference type="NCBI Taxonomy" id="1329516"/>
    <lineage>
        <taxon>Bacteria</taxon>
        <taxon>Bacillati</taxon>
        <taxon>Bacillota</taxon>
        <taxon>Bacilli</taxon>
        <taxon>Bacillales</taxon>
        <taxon>Thermoactinomycetaceae</taxon>
        <taxon>Thermoactinomyces</taxon>
    </lineage>
</organism>
<dbReference type="InterPro" id="IPR014967">
    <property type="entry name" value="Uncharacterised_YugN-like"/>
</dbReference>
<dbReference type="EMBL" id="JACEIP010000002">
    <property type="protein sequence ID" value="MBA4541763.1"/>
    <property type="molecule type" value="Genomic_DNA"/>
</dbReference>
<proteinExistence type="predicted"/>
<sequence length="114" mass="13512">MIFNHIKTKGIKKEFGEMEKIMKKLGFVRWSWDYEKVTYDLKYTSDQIDYFLRLRADVINDKRLEHPKALLEIGTPVFVRHFFPHGIDETAEVPESLRQQVNAKLEELEKALNG</sequence>
<evidence type="ECO:0000313" key="2">
    <source>
        <dbReference type="Proteomes" id="UP000530514"/>
    </source>
</evidence>
<dbReference type="OrthoDB" id="2679642at2"/>
<accession>A0A7W1X805</accession>
<dbReference type="InterPro" id="IPR036491">
    <property type="entry name" value="YugN-like_sf"/>
</dbReference>
<dbReference type="Gene3D" id="3.30.310.100">
    <property type="entry name" value="YugN-like"/>
    <property type="match status" value="1"/>
</dbReference>
<dbReference type="Pfam" id="PF08868">
    <property type="entry name" value="YugN"/>
    <property type="match status" value="1"/>
</dbReference>
<keyword evidence="2" id="KW-1185">Reference proteome</keyword>
<evidence type="ECO:0000313" key="1">
    <source>
        <dbReference type="EMBL" id="MBA4541763.1"/>
    </source>
</evidence>
<comment type="caution">
    <text evidence="1">The sequence shown here is derived from an EMBL/GenBank/DDBJ whole genome shotgun (WGS) entry which is preliminary data.</text>
</comment>
<dbReference type="SUPFAM" id="SSF160755">
    <property type="entry name" value="YugN-like"/>
    <property type="match status" value="1"/>
</dbReference>
<evidence type="ECO:0008006" key="3">
    <source>
        <dbReference type="Google" id="ProtNLM"/>
    </source>
</evidence>
<dbReference type="RefSeq" id="WP_033100978.1">
    <property type="nucleotide sequence ID" value="NZ_JACEIP010000002.1"/>
</dbReference>
<gene>
    <name evidence="1" type="ORF">H1164_02455</name>
</gene>
<dbReference type="Proteomes" id="UP000530514">
    <property type="component" value="Unassembled WGS sequence"/>
</dbReference>
<reference evidence="1 2" key="1">
    <citation type="submission" date="2020-07" db="EMBL/GenBank/DDBJ databases">
        <authorList>
            <person name="Feng H."/>
        </authorList>
    </citation>
    <scope>NUCLEOTIDE SEQUENCE [LARGE SCALE GENOMIC DNA]</scope>
    <source>
        <strain evidence="2">s-11</strain>
    </source>
</reference>
<dbReference type="AlphaFoldDB" id="A0A7W1X805"/>